<name>A0AAD3YAP4_9TREE</name>
<evidence type="ECO:0000259" key="10">
    <source>
        <dbReference type="PROSITE" id="PS50195"/>
    </source>
</evidence>
<dbReference type="Pfam" id="PF19566">
    <property type="entry name" value="Snx8_BAR_dom"/>
    <property type="match status" value="1"/>
</dbReference>
<comment type="caution">
    <text evidence="11">The sequence shown here is derived from an EMBL/GenBank/DDBJ whole genome shotgun (WGS) entry which is preliminary data.</text>
</comment>
<gene>
    <name evidence="11" type="primary">MVP1</name>
    <name evidence="11" type="ORF">CspeluHIS016_0300650</name>
</gene>
<keyword evidence="6" id="KW-0963">Cytoplasm</keyword>
<comment type="subcellular location">
    <subcellularLocation>
        <location evidence="2">Cytoplasm</location>
    </subcellularLocation>
    <subcellularLocation>
        <location evidence="1">Membrane</location>
        <topology evidence="1">Peripheral membrane protein</topology>
        <orientation evidence="1">Cytoplasmic side</orientation>
    </subcellularLocation>
</comment>
<feature type="region of interest" description="Disordered" evidence="9">
    <location>
        <begin position="165"/>
        <end position="191"/>
    </location>
</feature>
<evidence type="ECO:0000256" key="2">
    <source>
        <dbReference type="ARBA" id="ARBA00004496"/>
    </source>
</evidence>
<evidence type="ECO:0000256" key="1">
    <source>
        <dbReference type="ARBA" id="ARBA00004287"/>
    </source>
</evidence>
<dbReference type="SMART" id="SM00312">
    <property type="entry name" value="PX"/>
    <property type="match status" value="1"/>
</dbReference>
<feature type="compositionally biased region" description="Low complexity" evidence="9">
    <location>
        <begin position="38"/>
        <end position="57"/>
    </location>
</feature>
<evidence type="ECO:0000256" key="5">
    <source>
        <dbReference type="ARBA" id="ARBA00022448"/>
    </source>
</evidence>
<dbReference type="EMBL" id="BTCM01000003">
    <property type="protein sequence ID" value="GMK56225.1"/>
    <property type="molecule type" value="Genomic_DNA"/>
</dbReference>
<proteinExistence type="inferred from homology"/>
<evidence type="ECO:0000313" key="11">
    <source>
        <dbReference type="EMBL" id="GMK56225.1"/>
    </source>
</evidence>
<reference evidence="11" key="1">
    <citation type="journal article" date="2023" name="BMC Genomics">
        <title>Chromosome-level genome assemblies of Cutaneotrichosporon spp. (Trichosporonales, Basidiomycota) reveal imbalanced evolution between nucleotide sequences and chromosome synteny.</title>
        <authorList>
            <person name="Kobayashi Y."/>
            <person name="Kayamori A."/>
            <person name="Aoki K."/>
            <person name="Shiwa Y."/>
            <person name="Matsutani M."/>
            <person name="Fujita N."/>
            <person name="Sugita T."/>
            <person name="Iwasaki W."/>
            <person name="Tanaka N."/>
            <person name="Takashima M."/>
        </authorList>
    </citation>
    <scope>NUCLEOTIDE SEQUENCE</scope>
    <source>
        <strain evidence="11">HIS016</strain>
    </source>
</reference>
<keyword evidence="8" id="KW-0472">Membrane</keyword>
<dbReference type="Gene3D" id="3.30.1520.10">
    <property type="entry name" value="Phox-like domain"/>
    <property type="match status" value="1"/>
</dbReference>
<keyword evidence="7" id="KW-0653">Protein transport</keyword>
<dbReference type="GO" id="GO:0042147">
    <property type="term" value="P:retrograde transport, endosome to Golgi"/>
    <property type="evidence" value="ECO:0007669"/>
    <property type="project" value="InterPro"/>
</dbReference>
<protein>
    <recommendedName>
        <fullName evidence="4">Sorting nexin MVP1</fullName>
    </recommendedName>
</protein>
<dbReference type="AlphaFoldDB" id="A0AAD3YAP4"/>
<evidence type="ECO:0000256" key="4">
    <source>
        <dbReference type="ARBA" id="ARBA00014268"/>
    </source>
</evidence>
<evidence type="ECO:0000313" key="12">
    <source>
        <dbReference type="Proteomes" id="UP001222932"/>
    </source>
</evidence>
<feature type="region of interest" description="Disordered" evidence="9">
    <location>
        <begin position="1"/>
        <end position="70"/>
    </location>
</feature>
<dbReference type="GO" id="GO:0016020">
    <property type="term" value="C:membrane"/>
    <property type="evidence" value="ECO:0007669"/>
    <property type="project" value="UniProtKB-SubCell"/>
</dbReference>
<keyword evidence="5" id="KW-0813">Transport</keyword>
<evidence type="ECO:0000256" key="9">
    <source>
        <dbReference type="SAM" id="MobiDB-lite"/>
    </source>
</evidence>
<dbReference type="Proteomes" id="UP001222932">
    <property type="component" value="Unassembled WGS sequence"/>
</dbReference>
<dbReference type="InterPro" id="IPR045734">
    <property type="entry name" value="Snx8_BAR_dom"/>
</dbReference>
<dbReference type="GO" id="GO:0005768">
    <property type="term" value="C:endosome"/>
    <property type="evidence" value="ECO:0007669"/>
    <property type="project" value="TreeGrafter"/>
</dbReference>
<dbReference type="InterPro" id="IPR001683">
    <property type="entry name" value="PX_dom"/>
</dbReference>
<dbReference type="SUPFAM" id="SSF64268">
    <property type="entry name" value="PX domain"/>
    <property type="match status" value="1"/>
</dbReference>
<evidence type="ECO:0000256" key="7">
    <source>
        <dbReference type="ARBA" id="ARBA00022927"/>
    </source>
</evidence>
<dbReference type="GO" id="GO:0006623">
    <property type="term" value="P:protein targeting to vacuole"/>
    <property type="evidence" value="ECO:0007669"/>
    <property type="project" value="TreeGrafter"/>
</dbReference>
<comment type="similarity">
    <text evidence="3">Belongs to the sorting nexin family.</text>
</comment>
<evidence type="ECO:0000256" key="3">
    <source>
        <dbReference type="ARBA" id="ARBA00010883"/>
    </source>
</evidence>
<dbReference type="GO" id="GO:0032266">
    <property type="term" value="F:phosphatidylinositol-3-phosphate binding"/>
    <property type="evidence" value="ECO:0007669"/>
    <property type="project" value="TreeGrafter"/>
</dbReference>
<sequence length="599" mass="65802">MQSGAFSDPLASGYDVDPWSGTQSPVRGNTPAPSTPKMPNMPSLNSSSLNMSTSTVTNGGGGSGSSQTPNLDALIDDPPEGYIALFRQLESGGTVSEAALQRLLADAGLPASAVEQIIGLTAGHSLSRADLYRALALVALAQSDLGSELTLEAVDAALPLPAPRLSSVSDSHAPARPPLHPNPNSSFSPWDSTQNFPPARVSYDANGALNGGNPDAEAERGYWRRLEKVTVELCPQKEGWFLQKYRVSSDRRPDTLSRRYSDFVWLHYTLLHRYPFRLLPALPPKRVNPDHAFLETRCKGLQRFINALVNHPVIRDDGALNVFMTEPNFEAWRKRVKVSTDEESASKRLNPAQEMAIPADLEEKLDGLHTRLPGLISAYQKMVTLAERDLARRTHGVNDATRFAVALATVSEDMPAACYRCVPGGKCCDVCQGTGRSLATVGYAWSRLADQRERDLSNLKAGIESLKCQRDLYISFRDLFNRHERLSRDNVDSLQKRVVSRQSKIAGLRQGSKPGWEEEAAKLSNGIEQDNSAIAALLARRVFIRACMWHELVVVFHTRQAAQATLGWRAWVQAESGAVRAEGGVWDRLVDDLEDMPLE</sequence>
<dbReference type="InterPro" id="IPR028662">
    <property type="entry name" value="SNX8/Mvp1"/>
</dbReference>
<dbReference type="PANTHER" id="PTHR47554:SF1">
    <property type="entry name" value="SORTING NEXIN MVP1"/>
    <property type="match status" value="1"/>
</dbReference>
<organism evidence="11 12">
    <name type="scientific">Cutaneotrichosporon spelunceum</name>
    <dbReference type="NCBI Taxonomy" id="1672016"/>
    <lineage>
        <taxon>Eukaryota</taxon>
        <taxon>Fungi</taxon>
        <taxon>Dikarya</taxon>
        <taxon>Basidiomycota</taxon>
        <taxon>Agaricomycotina</taxon>
        <taxon>Tremellomycetes</taxon>
        <taxon>Trichosporonales</taxon>
        <taxon>Trichosporonaceae</taxon>
        <taxon>Cutaneotrichosporon</taxon>
    </lineage>
</organism>
<feature type="domain" description="PX" evidence="10">
    <location>
        <begin position="223"/>
        <end position="330"/>
    </location>
</feature>
<evidence type="ECO:0000256" key="8">
    <source>
        <dbReference type="ARBA" id="ARBA00023136"/>
    </source>
</evidence>
<accession>A0AAD3YAP4</accession>
<dbReference type="GO" id="GO:0005829">
    <property type="term" value="C:cytosol"/>
    <property type="evidence" value="ECO:0007669"/>
    <property type="project" value="GOC"/>
</dbReference>
<dbReference type="PROSITE" id="PS50195">
    <property type="entry name" value="PX"/>
    <property type="match status" value="1"/>
</dbReference>
<reference evidence="11" key="2">
    <citation type="submission" date="2023-06" db="EMBL/GenBank/DDBJ databases">
        <authorList>
            <person name="Kobayashi Y."/>
            <person name="Kayamori A."/>
            <person name="Aoki K."/>
            <person name="Shiwa Y."/>
            <person name="Fujita N."/>
            <person name="Sugita T."/>
            <person name="Iwasaki W."/>
            <person name="Tanaka N."/>
            <person name="Takashima M."/>
        </authorList>
    </citation>
    <scope>NUCLEOTIDE SEQUENCE</scope>
    <source>
        <strain evidence="11">HIS016</strain>
    </source>
</reference>
<dbReference type="PANTHER" id="PTHR47554">
    <property type="entry name" value="SORTING NEXIN MVP1"/>
    <property type="match status" value="1"/>
</dbReference>
<keyword evidence="12" id="KW-1185">Reference proteome</keyword>
<dbReference type="Pfam" id="PF00787">
    <property type="entry name" value="PX"/>
    <property type="match status" value="1"/>
</dbReference>
<dbReference type="InterPro" id="IPR036871">
    <property type="entry name" value="PX_dom_sf"/>
</dbReference>
<feature type="compositionally biased region" description="Polar residues" evidence="9">
    <location>
        <begin position="182"/>
        <end position="191"/>
    </location>
</feature>
<evidence type="ECO:0000256" key="6">
    <source>
        <dbReference type="ARBA" id="ARBA00022490"/>
    </source>
</evidence>